<reference evidence="9" key="2">
    <citation type="submission" date="2025-08" db="UniProtKB">
        <authorList>
            <consortium name="RefSeq"/>
        </authorList>
    </citation>
    <scope>IDENTIFICATION</scope>
    <source>
        <tissue evidence="9">Leaf</tissue>
    </source>
</reference>
<evidence type="ECO:0000256" key="3">
    <source>
        <dbReference type="ARBA" id="ARBA00022692"/>
    </source>
</evidence>
<evidence type="ECO:0000256" key="5">
    <source>
        <dbReference type="ARBA" id="ARBA00023136"/>
    </source>
</evidence>
<keyword evidence="8" id="KW-1185">Reference proteome</keyword>
<evidence type="ECO:0000313" key="8">
    <source>
        <dbReference type="Proteomes" id="UP000813463"/>
    </source>
</evidence>
<dbReference type="GeneID" id="110782909"/>
<gene>
    <name evidence="9" type="primary">LOC110782909</name>
</gene>
<keyword evidence="4 6" id="KW-1133">Transmembrane helix</keyword>
<evidence type="ECO:0000256" key="6">
    <source>
        <dbReference type="RuleBase" id="RU363077"/>
    </source>
</evidence>
<feature type="domain" description="EamA" evidence="7">
    <location>
        <begin position="9"/>
        <end position="146"/>
    </location>
</feature>
<comment type="similarity">
    <text evidence="2 6">Belongs to the drug/metabolite transporter (DMT) superfamily. Plant drug/metabolite exporter (P-DME) (TC 2.A.7.4) family.</text>
</comment>
<feature type="transmembrane region" description="Helical" evidence="6">
    <location>
        <begin position="129"/>
        <end position="149"/>
    </location>
</feature>
<evidence type="ECO:0000313" key="9">
    <source>
        <dbReference type="RefSeq" id="XP_021842859.1"/>
    </source>
</evidence>
<dbReference type="KEGG" id="soe:110782909"/>
<dbReference type="Pfam" id="PF00892">
    <property type="entry name" value="EamA"/>
    <property type="match status" value="2"/>
</dbReference>
<dbReference type="GO" id="GO:0022857">
    <property type="term" value="F:transmembrane transporter activity"/>
    <property type="evidence" value="ECO:0007669"/>
    <property type="project" value="InterPro"/>
</dbReference>
<evidence type="ECO:0000259" key="7">
    <source>
        <dbReference type="Pfam" id="PF00892"/>
    </source>
</evidence>
<dbReference type="OrthoDB" id="1728340at2759"/>
<feature type="transmembrane region" description="Helical" evidence="6">
    <location>
        <begin position="240"/>
        <end position="264"/>
    </location>
</feature>
<dbReference type="InterPro" id="IPR030184">
    <property type="entry name" value="WAT1-related"/>
</dbReference>
<sequence length="355" mass="38933">MESEAAPYIAMLMAECCQVGLMIISKQAMNTGMTTFVFVSYSNALASLILLPFSLFFHRSHLPPINFSLFGWFFLLALFGYLAQLFGYTGINYSSPTLGAAMLNLIPGLTFLLAIIFGMEIVNTRNMTCLAKLLGTIVSIAGAFIATLYEGPPLLNRSVPLHSHQLSFLGEQKEWILGGFFLAVDCVMASSWVIIQAIILKKYPAELIVVFFYCFFVAIQSGIVTFIVERDLSAWSLKPTLRLLAVVYSAVFGSALQVGLSAWCLRRKGPVFVCMFKPLGIAIAAVAGVVFFGDTFYLGSLLGVIIIVLGFYSVMWGKAKEEKKIHADQLGSVHSPTEKMPLLGNQAEDMDNYVA</sequence>
<feature type="transmembrane region" description="Helical" evidence="6">
    <location>
        <begin position="69"/>
        <end position="91"/>
    </location>
</feature>
<dbReference type="Proteomes" id="UP000813463">
    <property type="component" value="Chromosome 1"/>
</dbReference>
<proteinExistence type="inferred from homology"/>
<dbReference type="GO" id="GO:0005886">
    <property type="term" value="C:plasma membrane"/>
    <property type="evidence" value="ECO:0000318"/>
    <property type="project" value="GO_Central"/>
</dbReference>
<feature type="transmembrane region" description="Helical" evidence="6">
    <location>
        <begin position="97"/>
        <end position="117"/>
    </location>
</feature>
<keyword evidence="5 6" id="KW-0472">Membrane</keyword>
<name>A0A9R0JQ46_SPIOL</name>
<feature type="transmembrane region" description="Helical" evidence="6">
    <location>
        <begin position="271"/>
        <end position="291"/>
    </location>
</feature>
<evidence type="ECO:0000256" key="1">
    <source>
        <dbReference type="ARBA" id="ARBA00004141"/>
    </source>
</evidence>
<accession>A0A9R0JQ46</accession>
<dbReference type="InterPro" id="IPR037185">
    <property type="entry name" value="EmrE-like"/>
</dbReference>
<feature type="domain" description="EamA" evidence="7">
    <location>
        <begin position="178"/>
        <end position="314"/>
    </location>
</feature>
<dbReference type="RefSeq" id="XP_021842859.1">
    <property type="nucleotide sequence ID" value="XM_021987167.2"/>
</dbReference>
<comment type="subcellular location">
    <subcellularLocation>
        <location evidence="1 6">Membrane</location>
        <topology evidence="1 6">Multi-pass membrane protein</topology>
    </subcellularLocation>
</comment>
<feature type="transmembrane region" description="Helical" evidence="6">
    <location>
        <begin position="207"/>
        <end position="228"/>
    </location>
</feature>
<dbReference type="SUPFAM" id="SSF103481">
    <property type="entry name" value="Multidrug resistance efflux transporter EmrE"/>
    <property type="match status" value="2"/>
</dbReference>
<feature type="transmembrane region" description="Helical" evidence="6">
    <location>
        <begin position="36"/>
        <end position="57"/>
    </location>
</feature>
<reference evidence="8" key="1">
    <citation type="journal article" date="2021" name="Nat. Commun.">
        <title>Genomic analyses provide insights into spinach domestication and the genetic basis of agronomic traits.</title>
        <authorList>
            <person name="Cai X."/>
            <person name="Sun X."/>
            <person name="Xu C."/>
            <person name="Sun H."/>
            <person name="Wang X."/>
            <person name="Ge C."/>
            <person name="Zhang Z."/>
            <person name="Wang Q."/>
            <person name="Fei Z."/>
            <person name="Jiao C."/>
            <person name="Wang Q."/>
        </authorList>
    </citation>
    <scope>NUCLEOTIDE SEQUENCE [LARGE SCALE GENOMIC DNA]</scope>
    <source>
        <strain evidence="8">cv. Varoflay</strain>
    </source>
</reference>
<dbReference type="InterPro" id="IPR000620">
    <property type="entry name" value="EamA_dom"/>
</dbReference>
<evidence type="ECO:0000256" key="2">
    <source>
        <dbReference type="ARBA" id="ARBA00007635"/>
    </source>
</evidence>
<feature type="transmembrane region" description="Helical" evidence="6">
    <location>
        <begin position="5"/>
        <end position="24"/>
    </location>
</feature>
<feature type="transmembrane region" description="Helical" evidence="6">
    <location>
        <begin position="175"/>
        <end position="195"/>
    </location>
</feature>
<evidence type="ECO:0000256" key="4">
    <source>
        <dbReference type="ARBA" id="ARBA00022989"/>
    </source>
</evidence>
<dbReference type="PANTHER" id="PTHR31218">
    <property type="entry name" value="WAT1-RELATED PROTEIN"/>
    <property type="match status" value="1"/>
</dbReference>
<keyword evidence="3 6" id="KW-0812">Transmembrane</keyword>
<protein>
    <recommendedName>
        <fullName evidence="6">WAT1-related protein</fullName>
    </recommendedName>
</protein>
<feature type="transmembrane region" description="Helical" evidence="6">
    <location>
        <begin position="297"/>
        <end position="316"/>
    </location>
</feature>
<organism evidence="8 9">
    <name type="scientific">Spinacia oleracea</name>
    <name type="common">Spinach</name>
    <dbReference type="NCBI Taxonomy" id="3562"/>
    <lineage>
        <taxon>Eukaryota</taxon>
        <taxon>Viridiplantae</taxon>
        <taxon>Streptophyta</taxon>
        <taxon>Embryophyta</taxon>
        <taxon>Tracheophyta</taxon>
        <taxon>Spermatophyta</taxon>
        <taxon>Magnoliopsida</taxon>
        <taxon>eudicotyledons</taxon>
        <taxon>Gunneridae</taxon>
        <taxon>Pentapetalae</taxon>
        <taxon>Caryophyllales</taxon>
        <taxon>Chenopodiaceae</taxon>
        <taxon>Chenopodioideae</taxon>
        <taxon>Anserineae</taxon>
        <taxon>Spinacia</taxon>
    </lineage>
</organism>
<dbReference type="AlphaFoldDB" id="A0A9R0JQ46"/>